<evidence type="ECO:0000256" key="3">
    <source>
        <dbReference type="ARBA" id="ARBA00022679"/>
    </source>
</evidence>
<dbReference type="SUPFAM" id="SSF53335">
    <property type="entry name" value="S-adenosyl-L-methionine-dependent methyltransferases"/>
    <property type="match status" value="1"/>
</dbReference>
<dbReference type="PANTHER" id="PTHR42933">
    <property type="entry name" value="SLR6095 PROTEIN"/>
    <property type="match status" value="1"/>
</dbReference>
<reference evidence="8" key="2">
    <citation type="submission" date="2023-01" db="EMBL/GenBank/DDBJ databases">
        <authorList>
            <person name="Sun Q."/>
            <person name="Evtushenko L."/>
        </authorList>
    </citation>
    <scope>NUCLEOTIDE SEQUENCE</scope>
    <source>
        <strain evidence="8">VKM Ac-1447</strain>
    </source>
</reference>
<dbReference type="GO" id="GO:0032259">
    <property type="term" value="P:methylation"/>
    <property type="evidence" value="ECO:0007669"/>
    <property type="project" value="UniProtKB-KW"/>
</dbReference>
<keyword evidence="9" id="KW-1185">Reference proteome</keyword>
<evidence type="ECO:0000256" key="2">
    <source>
        <dbReference type="ARBA" id="ARBA00022603"/>
    </source>
</evidence>
<keyword evidence="8" id="KW-0378">Hydrolase</keyword>
<feature type="domain" description="DNA methylase adenine-specific" evidence="7">
    <location>
        <begin position="307"/>
        <end position="567"/>
    </location>
</feature>
<dbReference type="EMBL" id="BSEO01000004">
    <property type="protein sequence ID" value="GLJ79601.1"/>
    <property type="molecule type" value="Genomic_DNA"/>
</dbReference>
<dbReference type="InterPro" id="IPR051537">
    <property type="entry name" value="DNA_Adenine_Mtase"/>
</dbReference>
<dbReference type="GO" id="GO:0004519">
    <property type="term" value="F:endonuclease activity"/>
    <property type="evidence" value="ECO:0007669"/>
    <property type="project" value="UniProtKB-KW"/>
</dbReference>
<dbReference type="InterPro" id="IPR003356">
    <property type="entry name" value="DNA_methylase_A-5"/>
</dbReference>
<dbReference type="PANTHER" id="PTHR42933:SF3">
    <property type="entry name" value="TYPE I RESTRICTION ENZYME MJAVIII METHYLASE SUBUNIT"/>
    <property type="match status" value="1"/>
</dbReference>
<evidence type="ECO:0000256" key="5">
    <source>
        <dbReference type="ARBA" id="ARBA00022747"/>
    </source>
</evidence>
<organism evidence="8 9">
    <name type="scientific">Microbacterium imperiale</name>
    <dbReference type="NCBI Taxonomy" id="33884"/>
    <lineage>
        <taxon>Bacteria</taxon>
        <taxon>Bacillati</taxon>
        <taxon>Actinomycetota</taxon>
        <taxon>Actinomycetes</taxon>
        <taxon>Micrococcales</taxon>
        <taxon>Microbacteriaceae</taxon>
        <taxon>Microbacterium</taxon>
    </lineage>
</organism>
<keyword evidence="8" id="KW-0540">Nuclease</keyword>
<dbReference type="GO" id="GO:0009307">
    <property type="term" value="P:DNA restriction-modification system"/>
    <property type="evidence" value="ECO:0007669"/>
    <property type="project" value="UniProtKB-KW"/>
</dbReference>
<evidence type="ECO:0000313" key="8">
    <source>
        <dbReference type="EMBL" id="GLJ79601.1"/>
    </source>
</evidence>
<keyword evidence="4" id="KW-0949">S-adenosyl-L-methionine</keyword>
<protein>
    <recommendedName>
        <fullName evidence="1">site-specific DNA-methyltransferase (adenine-specific)</fullName>
        <ecNumber evidence="1">2.1.1.72</ecNumber>
    </recommendedName>
</protein>
<dbReference type="PRINTS" id="PR00507">
    <property type="entry name" value="N12N6MTFRASE"/>
</dbReference>
<dbReference type="InterPro" id="IPR029063">
    <property type="entry name" value="SAM-dependent_MTases_sf"/>
</dbReference>
<comment type="caution">
    <text evidence="8">The sequence shown here is derived from an EMBL/GenBank/DDBJ whole genome shotgun (WGS) entry which is preliminary data.</text>
</comment>
<dbReference type="Pfam" id="PF02384">
    <property type="entry name" value="N6_Mtase"/>
    <property type="match status" value="1"/>
</dbReference>
<keyword evidence="5" id="KW-0680">Restriction system</keyword>
<dbReference type="Gene3D" id="3.40.50.150">
    <property type="entry name" value="Vaccinia Virus protein VP39"/>
    <property type="match status" value="1"/>
</dbReference>
<evidence type="ECO:0000256" key="6">
    <source>
        <dbReference type="ARBA" id="ARBA00047942"/>
    </source>
</evidence>
<sequence>MGNERSTDQFVRDMLRDIGYPRPWEQSCSDAPSYIYGALEGASKSGGSGRGKPEFVIESGEFIVVVEDKSRFEDSHLLDDEGRVALDPPARVKYALNGAVHYAKTFADKTSKKVFAVGVAGTESHYDMRAAYAAPRLEPKVLGRLETLTPFASANIDEYYRVAALGELPREEREVREIRKVAANLHEGMRNYASLENENKATLVSAILLALKYRPELLDDLTGDQRNGYRDGEKVYNAAKEFLESPEADLGPKQKIGIMLDRFAFIRRHVLLNQRNRDLGKTPLEHFTEILDHEVFEVVSSPSHSAFDVLGNFYGEFVKYGGSDGNSLGIVLTPHHITDLMTELVDVNSDDVVLDPTAGSGAFLIAAMRRMFADATKRYGNEPARLNDRLDEIKRFQLHGVELQDKLFAVGTTNMILRGDGKANFQRRSFFDTTRDDFFPYNPERPGRLEGFTKVLMNPPYSQSKDKTTRHLSELSFIERALSQLKVRGRLAAIVPQSAMVGKTTEDKELKAKILRHHTLDAVLTMNPDTFHGVGTHVVIALFTAGVSHPATKKTAFVNFKDDGYKVRQHVGLVDDGRADDRRKHVLEVLRDGVPADTSFVVRSEVTATDEWQHSYFYFNDQPPSYEDFYATVADYLTWQVDIHTHGRGDLIAPPVAQNDAGGGVDVIGVNE</sequence>
<dbReference type="GO" id="GO:0008170">
    <property type="term" value="F:N-methyltransferase activity"/>
    <property type="evidence" value="ECO:0007669"/>
    <property type="project" value="InterPro"/>
</dbReference>
<gene>
    <name evidence="8" type="ORF">GCM10017586_12830</name>
</gene>
<keyword evidence="8" id="KW-0255">Endonuclease</keyword>
<evidence type="ECO:0000259" key="7">
    <source>
        <dbReference type="Pfam" id="PF02384"/>
    </source>
</evidence>
<dbReference type="GO" id="GO:0003677">
    <property type="term" value="F:DNA binding"/>
    <property type="evidence" value="ECO:0007669"/>
    <property type="project" value="InterPro"/>
</dbReference>
<accession>A0A9W6HGA3</accession>
<dbReference type="EC" id="2.1.1.72" evidence="1"/>
<dbReference type="GO" id="GO:0009007">
    <property type="term" value="F:site-specific DNA-methyltransferase (adenine-specific) activity"/>
    <property type="evidence" value="ECO:0007669"/>
    <property type="project" value="UniProtKB-EC"/>
</dbReference>
<dbReference type="Proteomes" id="UP001142317">
    <property type="component" value="Unassembled WGS sequence"/>
</dbReference>
<evidence type="ECO:0000256" key="1">
    <source>
        <dbReference type="ARBA" id="ARBA00011900"/>
    </source>
</evidence>
<keyword evidence="2" id="KW-0489">Methyltransferase</keyword>
<dbReference type="AlphaFoldDB" id="A0A9W6HGA3"/>
<dbReference type="RefSeq" id="WP_271174922.1">
    <property type="nucleotide sequence ID" value="NZ_BSEO01000004.1"/>
</dbReference>
<name>A0A9W6HGA3_9MICO</name>
<evidence type="ECO:0000313" key="9">
    <source>
        <dbReference type="Proteomes" id="UP001142317"/>
    </source>
</evidence>
<keyword evidence="3" id="KW-0808">Transferase</keyword>
<proteinExistence type="predicted"/>
<comment type="catalytic activity">
    <reaction evidence="6">
        <text>a 2'-deoxyadenosine in DNA + S-adenosyl-L-methionine = an N(6)-methyl-2'-deoxyadenosine in DNA + S-adenosyl-L-homocysteine + H(+)</text>
        <dbReference type="Rhea" id="RHEA:15197"/>
        <dbReference type="Rhea" id="RHEA-COMP:12418"/>
        <dbReference type="Rhea" id="RHEA-COMP:12419"/>
        <dbReference type="ChEBI" id="CHEBI:15378"/>
        <dbReference type="ChEBI" id="CHEBI:57856"/>
        <dbReference type="ChEBI" id="CHEBI:59789"/>
        <dbReference type="ChEBI" id="CHEBI:90615"/>
        <dbReference type="ChEBI" id="CHEBI:90616"/>
        <dbReference type="EC" id="2.1.1.72"/>
    </reaction>
</comment>
<evidence type="ECO:0000256" key="4">
    <source>
        <dbReference type="ARBA" id="ARBA00022691"/>
    </source>
</evidence>
<reference evidence="8" key="1">
    <citation type="journal article" date="2014" name="Int. J. Syst. Evol. Microbiol.">
        <title>Complete genome sequence of Corynebacterium casei LMG S-19264T (=DSM 44701T), isolated from a smear-ripened cheese.</title>
        <authorList>
            <consortium name="US DOE Joint Genome Institute (JGI-PGF)"/>
            <person name="Walter F."/>
            <person name="Albersmeier A."/>
            <person name="Kalinowski J."/>
            <person name="Ruckert C."/>
        </authorList>
    </citation>
    <scope>NUCLEOTIDE SEQUENCE</scope>
    <source>
        <strain evidence="8">VKM Ac-1447</strain>
    </source>
</reference>